<dbReference type="Pfam" id="PF12697">
    <property type="entry name" value="Abhydrolase_6"/>
    <property type="match status" value="1"/>
</dbReference>
<organism evidence="2 3">
    <name type="scientific">Thermocatellispora tengchongensis</name>
    <dbReference type="NCBI Taxonomy" id="1073253"/>
    <lineage>
        <taxon>Bacteria</taxon>
        <taxon>Bacillati</taxon>
        <taxon>Actinomycetota</taxon>
        <taxon>Actinomycetes</taxon>
        <taxon>Streptosporangiales</taxon>
        <taxon>Streptosporangiaceae</taxon>
        <taxon>Thermocatellispora</taxon>
    </lineage>
</organism>
<dbReference type="GO" id="GO:0003824">
    <property type="term" value="F:catalytic activity"/>
    <property type="evidence" value="ECO:0007669"/>
    <property type="project" value="UniProtKB-ARBA"/>
</dbReference>
<dbReference type="PANTHER" id="PTHR43798:SF33">
    <property type="entry name" value="HYDROLASE, PUTATIVE (AFU_ORTHOLOGUE AFUA_2G14860)-RELATED"/>
    <property type="match status" value="1"/>
</dbReference>
<keyword evidence="3" id="KW-1185">Reference proteome</keyword>
<dbReference type="InterPro" id="IPR050266">
    <property type="entry name" value="AB_hydrolase_sf"/>
</dbReference>
<dbReference type="EMBL" id="JACHGN010000001">
    <property type="protein sequence ID" value="MBB5130337.1"/>
    <property type="molecule type" value="Genomic_DNA"/>
</dbReference>
<dbReference type="PANTHER" id="PTHR43798">
    <property type="entry name" value="MONOACYLGLYCEROL LIPASE"/>
    <property type="match status" value="1"/>
</dbReference>
<accession>A0A840NZA1</accession>
<dbReference type="AlphaFoldDB" id="A0A840NZA1"/>
<dbReference type="GO" id="GO:0016020">
    <property type="term" value="C:membrane"/>
    <property type="evidence" value="ECO:0007669"/>
    <property type="project" value="TreeGrafter"/>
</dbReference>
<dbReference type="InterPro" id="IPR000073">
    <property type="entry name" value="AB_hydrolase_1"/>
</dbReference>
<dbReference type="InterPro" id="IPR029058">
    <property type="entry name" value="AB_hydrolase_fold"/>
</dbReference>
<dbReference type="PRINTS" id="PR00111">
    <property type="entry name" value="ABHYDROLASE"/>
</dbReference>
<reference evidence="2 3" key="1">
    <citation type="submission" date="2020-08" db="EMBL/GenBank/DDBJ databases">
        <title>Genomic Encyclopedia of Type Strains, Phase IV (KMG-IV): sequencing the most valuable type-strain genomes for metagenomic binning, comparative biology and taxonomic classification.</title>
        <authorList>
            <person name="Goeker M."/>
        </authorList>
    </citation>
    <scope>NUCLEOTIDE SEQUENCE [LARGE SCALE GENOMIC DNA]</scope>
    <source>
        <strain evidence="2 3">DSM 45615</strain>
    </source>
</reference>
<evidence type="ECO:0000313" key="2">
    <source>
        <dbReference type="EMBL" id="MBB5130337.1"/>
    </source>
</evidence>
<protein>
    <submittedName>
        <fullName evidence="2">Pimeloyl-ACP methyl ester carboxylesterase</fullName>
    </submittedName>
</protein>
<sequence>MTAIYFSPEGERVVRERYREVLTRWPVPSQQLTVPTREGETFVVACGPGDAPPLVLLHGAGTNSAMWMGDVADWSGHFRVYAVDVIGEPGLSAPSRPPLGSEAYALWLDDVLAGLGIGADDRVSLAGASLGGWMAVDYATRRPGRVERLALLCPGGIGAQKRGFLFKALALMMLGRWGRRRALELAMGATPGAEGPDDEAFMAFAILTFTHFRPRRKPLPVFGDDALRGLTMPTLVIVGGRDVMLDSADTRRRVEATMPHARVVFLPETGHGLRAQTARILSFLLDPAPAGPPGTPAG</sequence>
<dbReference type="Proteomes" id="UP000578449">
    <property type="component" value="Unassembled WGS sequence"/>
</dbReference>
<proteinExistence type="predicted"/>
<comment type="caution">
    <text evidence="2">The sequence shown here is derived from an EMBL/GenBank/DDBJ whole genome shotgun (WGS) entry which is preliminary data.</text>
</comment>
<dbReference type="Gene3D" id="3.40.50.1820">
    <property type="entry name" value="alpha/beta hydrolase"/>
    <property type="match status" value="1"/>
</dbReference>
<evidence type="ECO:0000259" key="1">
    <source>
        <dbReference type="Pfam" id="PF12697"/>
    </source>
</evidence>
<dbReference type="RefSeq" id="WP_185047249.1">
    <property type="nucleotide sequence ID" value="NZ_BAABIX010000072.1"/>
</dbReference>
<name>A0A840NZA1_9ACTN</name>
<gene>
    <name evidence="2" type="ORF">HNP84_000025</name>
</gene>
<feature type="domain" description="AB hydrolase-1" evidence="1">
    <location>
        <begin position="54"/>
        <end position="272"/>
    </location>
</feature>
<evidence type="ECO:0000313" key="3">
    <source>
        <dbReference type="Proteomes" id="UP000578449"/>
    </source>
</evidence>
<dbReference type="SUPFAM" id="SSF53474">
    <property type="entry name" value="alpha/beta-Hydrolases"/>
    <property type="match status" value="1"/>
</dbReference>